<accession>A0ABX6EXI6</accession>
<dbReference type="PRINTS" id="PR00773">
    <property type="entry name" value="GRPEPROTEIN"/>
</dbReference>
<dbReference type="InterPro" id="IPR013805">
    <property type="entry name" value="GrpE_CC"/>
</dbReference>
<organism evidence="6 7">
    <name type="scientific">Kluyveromyces marxianus</name>
    <name type="common">Yeast</name>
    <name type="synonym">Candida kefyr</name>
    <dbReference type="NCBI Taxonomy" id="4911"/>
    <lineage>
        <taxon>Eukaryota</taxon>
        <taxon>Fungi</taxon>
        <taxon>Dikarya</taxon>
        <taxon>Ascomycota</taxon>
        <taxon>Saccharomycotina</taxon>
        <taxon>Saccharomycetes</taxon>
        <taxon>Saccharomycetales</taxon>
        <taxon>Saccharomycetaceae</taxon>
        <taxon>Kluyveromyces</taxon>
    </lineage>
</organism>
<dbReference type="Gene3D" id="2.30.22.10">
    <property type="entry name" value="Head domain of nucleotide exchange factor GrpE"/>
    <property type="match status" value="1"/>
</dbReference>
<dbReference type="HAMAP" id="MF_01151">
    <property type="entry name" value="GrpE"/>
    <property type="match status" value="1"/>
</dbReference>
<comment type="similarity">
    <text evidence="1 4">Belongs to the GrpE family.</text>
</comment>
<evidence type="ECO:0000256" key="2">
    <source>
        <dbReference type="ARBA" id="ARBA00023186"/>
    </source>
</evidence>
<evidence type="ECO:0000256" key="5">
    <source>
        <dbReference type="SAM" id="MobiDB-lite"/>
    </source>
</evidence>
<proteinExistence type="inferred from homology"/>
<evidence type="ECO:0000256" key="4">
    <source>
        <dbReference type="RuleBase" id="RU004478"/>
    </source>
</evidence>
<feature type="compositionally biased region" description="Basic and acidic residues" evidence="5">
    <location>
        <begin position="73"/>
        <end position="91"/>
    </location>
</feature>
<dbReference type="Proteomes" id="UP000422736">
    <property type="component" value="Chromosome 2"/>
</dbReference>
<reference evidence="6 7" key="1">
    <citation type="submission" date="2016-03" db="EMBL/GenBank/DDBJ databases">
        <title>How can Kluyveromyces marxianus grow so fast - potential evolutionary course in Saccharomyces Complex revealed by comparative genomics.</title>
        <authorList>
            <person name="Mo W."/>
            <person name="Lu W."/>
            <person name="Yang X."/>
            <person name="Qi J."/>
            <person name="Lv H."/>
        </authorList>
    </citation>
    <scope>NUCLEOTIDE SEQUENCE [LARGE SCALE GENOMIC DNA]</scope>
    <source>
        <strain evidence="6 7">FIM1</strain>
    </source>
</reference>
<keyword evidence="2 3" id="KW-0143">Chaperone</keyword>
<dbReference type="PANTHER" id="PTHR21237:SF23">
    <property type="entry name" value="GRPE PROTEIN HOMOLOG, MITOCHONDRIAL"/>
    <property type="match status" value="1"/>
</dbReference>
<dbReference type="Pfam" id="PF01025">
    <property type="entry name" value="GrpE"/>
    <property type="match status" value="1"/>
</dbReference>
<sequence length="256" mass="28456">MRTSTMILRGVARNAALNVRASAMANASPMFLRASAAAVCRSQVPSRFSGVRFYADEANKETQADANAGAESKSSEGEAKKEEDNANLTEEQKTIKDLQAKLDAKTKEASELKDRLLRSIADFRNLQEVTKKDVQKAKDFALQKFAKDLLESVDNFGHALNAFKPETVEKSQEISDLYTGVQMTKDVFEKTLRKHGIKKLDPLGETFDPNKHEATFEIPQPDKEPGTVFHVQQVGYTLNDRVIRPAKVGIVKDPEN</sequence>
<protein>
    <recommendedName>
        <fullName evidence="3">GrpE protein homolog</fullName>
    </recommendedName>
</protein>
<comment type="subcellular location">
    <subcellularLocation>
        <location evidence="3">Mitochondrion matrix</location>
    </subcellularLocation>
</comment>
<keyword evidence="7" id="KW-1185">Reference proteome</keyword>
<reference evidence="6 7" key="2">
    <citation type="submission" date="2019-11" db="EMBL/GenBank/DDBJ databases">
        <authorList>
            <person name="Lu H."/>
        </authorList>
    </citation>
    <scope>NUCLEOTIDE SEQUENCE [LARGE SCALE GENOMIC DNA]</scope>
    <source>
        <strain evidence="6 7">FIM1</strain>
    </source>
</reference>
<dbReference type="PANTHER" id="PTHR21237">
    <property type="entry name" value="GRPE PROTEIN"/>
    <property type="match status" value="1"/>
</dbReference>
<dbReference type="InterPro" id="IPR009012">
    <property type="entry name" value="GrpE_head"/>
</dbReference>
<evidence type="ECO:0000313" key="7">
    <source>
        <dbReference type="Proteomes" id="UP000422736"/>
    </source>
</evidence>
<gene>
    <name evidence="6" type="primary">mge1</name>
    <name evidence="6" type="ORF">FIM1_1641</name>
</gene>
<evidence type="ECO:0000313" key="6">
    <source>
        <dbReference type="EMBL" id="QGN14963.1"/>
    </source>
</evidence>
<dbReference type="EMBL" id="CP015055">
    <property type="protein sequence ID" value="QGN14963.1"/>
    <property type="molecule type" value="Genomic_DNA"/>
</dbReference>
<dbReference type="Gene3D" id="3.90.20.20">
    <property type="match status" value="1"/>
</dbReference>
<dbReference type="InterPro" id="IPR000740">
    <property type="entry name" value="GrpE"/>
</dbReference>
<dbReference type="SUPFAM" id="SSF51064">
    <property type="entry name" value="Head domain of nucleotide exchange factor GrpE"/>
    <property type="match status" value="1"/>
</dbReference>
<keyword evidence="3" id="KW-0496">Mitochondrion</keyword>
<dbReference type="SUPFAM" id="SSF58014">
    <property type="entry name" value="Coiled-coil domain of nucleotide exchange factor GrpE"/>
    <property type="match status" value="1"/>
</dbReference>
<evidence type="ECO:0000256" key="1">
    <source>
        <dbReference type="ARBA" id="ARBA00009054"/>
    </source>
</evidence>
<feature type="region of interest" description="Disordered" evidence="5">
    <location>
        <begin position="62"/>
        <end position="91"/>
    </location>
</feature>
<dbReference type="CDD" id="cd00446">
    <property type="entry name" value="GrpE"/>
    <property type="match status" value="1"/>
</dbReference>
<name>A0ABX6EXI6_KLUMA</name>
<comment type="function">
    <text evidence="3">Essential component of the PAM complex, a complex required for the translocation of transit peptide-containing proteins from the inner membrane into the mitochondrial matrix in an ATP-dependent manner.</text>
</comment>
<dbReference type="PROSITE" id="PS01071">
    <property type="entry name" value="GRPE"/>
    <property type="match status" value="1"/>
</dbReference>
<evidence type="ECO:0000256" key="3">
    <source>
        <dbReference type="RuleBase" id="RU000640"/>
    </source>
</evidence>